<accession>A0A8J2KKG0</accession>
<reference evidence="2" key="1">
    <citation type="submission" date="2021-06" db="EMBL/GenBank/DDBJ databases">
        <authorList>
            <person name="Hodson N. C."/>
            <person name="Mongue J. A."/>
            <person name="Jaron S. K."/>
        </authorList>
    </citation>
    <scope>NUCLEOTIDE SEQUENCE</scope>
</reference>
<proteinExistence type="predicted"/>
<feature type="non-terminal residue" evidence="2">
    <location>
        <position position="1"/>
    </location>
</feature>
<protein>
    <submittedName>
        <fullName evidence="2">Uncharacterized protein</fullName>
    </submittedName>
</protein>
<dbReference type="EMBL" id="CAJVCH010326450">
    <property type="protein sequence ID" value="CAG7786804.1"/>
    <property type="molecule type" value="Genomic_DNA"/>
</dbReference>
<dbReference type="AlphaFoldDB" id="A0A8J2KKG0"/>
<keyword evidence="3" id="KW-1185">Reference proteome</keyword>
<sequence length="39" mass="4106">MLQELSNGSGSGMEVKQSNSNDSPPFNTLPSELVRVIAA</sequence>
<evidence type="ECO:0000313" key="2">
    <source>
        <dbReference type="EMBL" id="CAG7786804.1"/>
    </source>
</evidence>
<evidence type="ECO:0000256" key="1">
    <source>
        <dbReference type="SAM" id="MobiDB-lite"/>
    </source>
</evidence>
<comment type="caution">
    <text evidence="2">The sequence shown here is derived from an EMBL/GenBank/DDBJ whole genome shotgun (WGS) entry which is preliminary data.</text>
</comment>
<feature type="region of interest" description="Disordered" evidence="1">
    <location>
        <begin position="1"/>
        <end position="31"/>
    </location>
</feature>
<feature type="compositionally biased region" description="Polar residues" evidence="1">
    <location>
        <begin position="16"/>
        <end position="30"/>
    </location>
</feature>
<name>A0A8J2KKG0_9HEXA</name>
<dbReference type="Proteomes" id="UP000708208">
    <property type="component" value="Unassembled WGS sequence"/>
</dbReference>
<feature type="non-terminal residue" evidence="2">
    <location>
        <position position="39"/>
    </location>
</feature>
<organism evidence="2 3">
    <name type="scientific">Allacma fusca</name>
    <dbReference type="NCBI Taxonomy" id="39272"/>
    <lineage>
        <taxon>Eukaryota</taxon>
        <taxon>Metazoa</taxon>
        <taxon>Ecdysozoa</taxon>
        <taxon>Arthropoda</taxon>
        <taxon>Hexapoda</taxon>
        <taxon>Collembola</taxon>
        <taxon>Symphypleona</taxon>
        <taxon>Sminthuridae</taxon>
        <taxon>Allacma</taxon>
    </lineage>
</organism>
<evidence type="ECO:0000313" key="3">
    <source>
        <dbReference type="Proteomes" id="UP000708208"/>
    </source>
</evidence>
<gene>
    <name evidence="2" type="ORF">AFUS01_LOCUS25354</name>
</gene>